<dbReference type="AlphaFoldDB" id="A0A1C3DMG2"/>
<dbReference type="Proteomes" id="UP000480943">
    <property type="component" value="Unassembled WGS sequence"/>
</dbReference>
<proteinExistence type="predicted"/>
<name>A0A1C3DMG2_PHODD</name>
<evidence type="ECO:0000313" key="4">
    <source>
        <dbReference type="Proteomes" id="UP000533429"/>
    </source>
</evidence>
<evidence type="ECO:0000313" key="3">
    <source>
        <dbReference type="Proteomes" id="UP000480943"/>
    </source>
</evidence>
<comment type="caution">
    <text evidence="1">The sequence shown here is derived from an EMBL/GenBank/DDBJ whole genome shotgun (WGS) entry which is preliminary data.</text>
</comment>
<protein>
    <submittedName>
        <fullName evidence="1">Uncharacterized protein</fullName>
    </submittedName>
</protein>
<gene>
    <name evidence="1" type="ORF">F6450_17165</name>
    <name evidence="2" type="ORF">HWA77_17175</name>
</gene>
<accession>A0A1C3DMG2</accession>
<organism evidence="1 3">
    <name type="scientific">Photobacterium damselae subsp. damselae</name>
    <name type="common">Listonella damsela</name>
    <dbReference type="NCBI Taxonomy" id="85581"/>
    <lineage>
        <taxon>Bacteria</taxon>
        <taxon>Pseudomonadati</taxon>
        <taxon>Pseudomonadota</taxon>
        <taxon>Gammaproteobacteria</taxon>
        <taxon>Vibrionales</taxon>
        <taxon>Vibrionaceae</taxon>
        <taxon>Photobacterium</taxon>
    </lineage>
</organism>
<dbReference type="EMBL" id="VZUQ01000082">
    <property type="protein sequence ID" value="KAB1177444.1"/>
    <property type="molecule type" value="Genomic_DNA"/>
</dbReference>
<dbReference type="Proteomes" id="UP000533429">
    <property type="component" value="Unassembled WGS sequence"/>
</dbReference>
<dbReference type="KEGG" id="pds:CAY62_06075"/>
<reference evidence="1 3" key="1">
    <citation type="submission" date="2019-09" db="EMBL/GenBank/DDBJ databases">
        <title>Photobacterium damselae subsp. damselae CDC-2227-81, a human clinical isolate.</title>
        <authorList>
            <person name="Osorio C.R."/>
        </authorList>
    </citation>
    <scope>NUCLEOTIDE SEQUENCE [LARGE SCALE GENOMIC DNA]</scope>
    <source>
        <strain evidence="1 3">CDC-2227-81</strain>
    </source>
</reference>
<dbReference type="RefSeq" id="WP_005299608.1">
    <property type="nucleotide sequence ID" value="NZ_AP026780.1"/>
</dbReference>
<dbReference type="EMBL" id="JABXOR010001079">
    <property type="protein sequence ID" value="NVP01950.1"/>
    <property type="molecule type" value="Genomic_DNA"/>
</dbReference>
<evidence type="ECO:0000313" key="2">
    <source>
        <dbReference type="EMBL" id="NVP01950.1"/>
    </source>
</evidence>
<evidence type="ECO:0000313" key="1">
    <source>
        <dbReference type="EMBL" id="KAB1177444.1"/>
    </source>
</evidence>
<reference evidence="2 4" key="2">
    <citation type="submission" date="2020-06" db="EMBL/GenBank/DDBJ databases">
        <title>Photobacterium damselae subsp. damselae comparative genomics.</title>
        <authorList>
            <person name="Osorio C.R."/>
        </authorList>
    </citation>
    <scope>NUCLEOTIDE SEQUENCE [LARGE SCALE GENOMIC DNA]</scope>
    <source>
        <strain evidence="2 4">TW250/03</strain>
    </source>
</reference>
<sequence>MDFFVPSATSTEQAEAVFSSIAQHVSAPSQAKRIHKIVWNHEGEKCQCIVGEKLPEIFRAEEKVLAIFDCGDVFKICTPNRGAIKFDPIHASRSAVVDLEFFDEE</sequence>